<dbReference type="InterPro" id="IPR006119">
    <property type="entry name" value="Resolv_N"/>
</dbReference>
<dbReference type="PANTHER" id="PTHR30461">
    <property type="entry name" value="DNA-INVERTASE FROM LAMBDOID PROPHAGE"/>
    <property type="match status" value="1"/>
</dbReference>
<dbReference type="AlphaFoldDB" id="A0AAW8NCJ4"/>
<dbReference type="Gene3D" id="3.40.50.1390">
    <property type="entry name" value="Resolvase, N-terminal catalytic domain"/>
    <property type="match status" value="1"/>
</dbReference>
<dbReference type="InterPro" id="IPR036162">
    <property type="entry name" value="Resolvase-like_N_sf"/>
</dbReference>
<dbReference type="Pfam" id="PF00239">
    <property type="entry name" value="Resolvase"/>
    <property type="match status" value="1"/>
</dbReference>
<dbReference type="SUPFAM" id="SSF53041">
    <property type="entry name" value="Resolvase-like"/>
    <property type="match status" value="1"/>
</dbReference>
<dbReference type="GeneID" id="97423922"/>
<evidence type="ECO:0000313" key="2">
    <source>
        <dbReference type="EMBL" id="MDR7165307.1"/>
    </source>
</evidence>
<feature type="domain" description="Resolvase/invertase-type recombinase catalytic" evidence="1">
    <location>
        <begin position="5"/>
        <end position="79"/>
    </location>
</feature>
<evidence type="ECO:0000259" key="1">
    <source>
        <dbReference type="Pfam" id="PF00239"/>
    </source>
</evidence>
<accession>A0AAW8NCJ4</accession>
<dbReference type="CDD" id="cd00338">
    <property type="entry name" value="Ser_Recombinase"/>
    <property type="match status" value="1"/>
</dbReference>
<reference evidence="2" key="1">
    <citation type="submission" date="2023-07" db="EMBL/GenBank/DDBJ databases">
        <title>Sorghum-associated microbial communities from plants grown in Nebraska, USA.</title>
        <authorList>
            <person name="Schachtman D."/>
        </authorList>
    </citation>
    <scope>NUCLEOTIDE SEQUENCE</scope>
    <source>
        <strain evidence="2">BE261</strain>
    </source>
</reference>
<name>A0AAW8NCJ4_PSEOX</name>
<dbReference type="PANTHER" id="PTHR30461:SF23">
    <property type="entry name" value="DNA RECOMBINASE-RELATED"/>
    <property type="match status" value="1"/>
</dbReference>
<evidence type="ECO:0000313" key="3">
    <source>
        <dbReference type="Proteomes" id="UP001262032"/>
    </source>
</evidence>
<organism evidence="2 3">
    <name type="scientific">Pseudarthrobacter oxydans</name>
    <name type="common">Arthrobacter oxydans</name>
    <dbReference type="NCBI Taxonomy" id="1671"/>
    <lineage>
        <taxon>Bacteria</taxon>
        <taxon>Bacillati</taxon>
        <taxon>Actinomycetota</taxon>
        <taxon>Actinomycetes</taxon>
        <taxon>Micrococcales</taxon>
        <taxon>Micrococcaceae</taxon>
        <taxon>Pseudarthrobacter</taxon>
    </lineage>
</organism>
<dbReference type="RefSeq" id="WP_310113728.1">
    <property type="nucleotide sequence ID" value="NZ_JAVDTN010000014.1"/>
</dbReference>
<dbReference type="GO" id="GO:0003677">
    <property type="term" value="F:DNA binding"/>
    <property type="evidence" value="ECO:0007669"/>
    <property type="project" value="InterPro"/>
</dbReference>
<protein>
    <submittedName>
        <fullName evidence="2">DNA invertase Pin-like site-specific DNA recombinase</fullName>
    </submittedName>
</protein>
<gene>
    <name evidence="2" type="ORF">J2X12_003356</name>
</gene>
<dbReference type="InterPro" id="IPR050639">
    <property type="entry name" value="SSR_resolvase"/>
</dbReference>
<dbReference type="Proteomes" id="UP001262032">
    <property type="component" value="Unassembled WGS sequence"/>
</dbReference>
<comment type="caution">
    <text evidence="2">The sequence shown here is derived from an EMBL/GenBank/DDBJ whole genome shotgun (WGS) entry which is preliminary data.</text>
</comment>
<proteinExistence type="predicted"/>
<dbReference type="GO" id="GO:0000150">
    <property type="term" value="F:DNA strand exchange activity"/>
    <property type="evidence" value="ECO:0007669"/>
    <property type="project" value="InterPro"/>
</dbReference>
<dbReference type="EMBL" id="JAVDWN010000014">
    <property type="protein sequence ID" value="MDR7165307.1"/>
    <property type="molecule type" value="Genomic_DNA"/>
</dbReference>
<sequence length="101" mass="10881">MSTTAVYVHQSEDRTGAEAAVQRQVAACRLLAEAKGWDSPRLYADNSISATPGKTRPAFEQLLAAVESGAVSAVVVWRLFTVSGERDSRMSVMPPSGRHFS</sequence>